<dbReference type="PANTHER" id="PTHR43191">
    <property type="entry name" value="RRNA METHYLTRANSFERASE 3"/>
    <property type="match status" value="1"/>
</dbReference>
<dbReference type="InterPro" id="IPR001537">
    <property type="entry name" value="SpoU_MeTrfase"/>
</dbReference>
<dbReference type="Gene3D" id="3.30.1330.30">
    <property type="match status" value="1"/>
</dbReference>
<name>A0A9D1NQL3_9FIRM</name>
<dbReference type="InterPro" id="IPR029064">
    <property type="entry name" value="Ribosomal_eL30-like_sf"/>
</dbReference>
<accession>A0A9D1NQL3</accession>
<dbReference type="SUPFAM" id="SSF55315">
    <property type="entry name" value="L30e-like"/>
    <property type="match status" value="1"/>
</dbReference>
<dbReference type="SMART" id="SM00967">
    <property type="entry name" value="SpoU_sub_bind"/>
    <property type="match status" value="1"/>
</dbReference>
<dbReference type="GO" id="GO:0003723">
    <property type="term" value="F:RNA binding"/>
    <property type="evidence" value="ECO:0007669"/>
    <property type="project" value="InterPro"/>
</dbReference>
<sequence>AFVLEGARLIEDAIGEGVGIKYCFFSGEAAKKHESLVLRLERLTGGRAYKISDSLCGVLSDTSTSQGIFAAASALDKFNLIDKIKYGGKYMVLRNLQDPGNVGTIVRAADAVGLDGIFLCGCADIYNPKTVRSTMGSMFRIPFDQSAEYSALVMLMKDSGLVTYASVVDGDAVDLRENAFEDACAIVIGNEGRGLSDGDTALCDKRITIKMKGNIDSLNAATAASIFLWELTK</sequence>
<dbReference type="InterPro" id="IPR029026">
    <property type="entry name" value="tRNA_m1G_MTases_N"/>
</dbReference>
<dbReference type="AlphaFoldDB" id="A0A9D1NQL3"/>
<keyword evidence="3" id="KW-0808">Transferase</keyword>
<feature type="non-terminal residue" evidence="5">
    <location>
        <position position="1"/>
    </location>
</feature>
<dbReference type="InterPro" id="IPR029028">
    <property type="entry name" value="Alpha/beta_knot_MTases"/>
</dbReference>
<reference evidence="5" key="1">
    <citation type="submission" date="2020-10" db="EMBL/GenBank/DDBJ databases">
        <authorList>
            <person name="Gilroy R."/>
        </authorList>
    </citation>
    <scope>NUCLEOTIDE SEQUENCE</scope>
    <source>
        <strain evidence="5">1370</strain>
    </source>
</reference>
<feature type="domain" description="RNA 2-O ribose methyltransferase substrate binding" evidence="4">
    <location>
        <begin position="3"/>
        <end position="78"/>
    </location>
</feature>
<comment type="caution">
    <text evidence="5">The sequence shown here is derived from an EMBL/GenBank/DDBJ whole genome shotgun (WGS) entry which is preliminary data.</text>
</comment>
<dbReference type="Proteomes" id="UP000823960">
    <property type="component" value="Unassembled WGS sequence"/>
</dbReference>
<keyword evidence="2 5" id="KW-0489">Methyltransferase</keyword>
<dbReference type="PANTHER" id="PTHR43191:SF2">
    <property type="entry name" value="RRNA METHYLTRANSFERASE 3, MITOCHONDRIAL"/>
    <property type="match status" value="1"/>
</dbReference>
<dbReference type="GO" id="GO:0005737">
    <property type="term" value="C:cytoplasm"/>
    <property type="evidence" value="ECO:0007669"/>
    <property type="project" value="UniProtKB-ARBA"/>
</dbReference>
<dbReference type="Gene3D" id="3.40.1280.10">
    <property type="match status" value="1"/>
</dbReference>
<reference evidence="5" key="2">
    <citation type="journal article" date="2021" name="PeerJ">
        <title>Extensive microbial diversity within the chicken gut microbiome revealed by metagenomics and culture.</title>
        <authorList>
            <person name="Gilroy R."/>
            <person name="Ravi A."/>
            <person name="Getino M."/>
            <person name="Pursley I."/>
            <person name="Horton D.L."/>
            <person name="Alikhan N.F."/>
            <person name="Baker D."/>
            <person name="Gharbi K."/>
            <person name="Hall N."/>
            <person name="Watson M."/>
            <person name="Adriaenssens E.M."/>
            <person name="Foster-Nyarko E."/>
            <person name="Jarju S."/>
            <person name="Secka A."/>
            <person name="Antonio M."/>
            <person name="Oren A."/>
            <person name="Chaudhuri R.R."/>
            <person name="La Ragione R."/>
            <person name="Hildebrand F."/>
            <person name="Pallen M.J."/>
        </authorList>
    </citation>
    <scope>NUCLEOTIDE SEQUENCE</scope>
    <source>
        <strain evidence="5">1370</strain>
    </source>
</reference>
<dbReference type="InterPro" id="IPR051259">
    <property type="entry name" value="rRNA_Methyltransferase"/>
</dbReference>
<dbReference type="GO" id="GO:0032259">
    <property type="term" value="P:methylation"/>
    <property type="evidence" value="ECO:0007669"/>
    <property type="project" value="UniProtKB-KW"/>
</dbReference>
<gene>
    <name evidence="5" type="ORF">IAD28_02260</name>
</gene>
<evidence type="ECO:0000313" key="6">
    <source>
        <dbReference type="Proteomes" id="UP000823960"/>
    </source>
</evidence>
<dbReference type="InterPro" id="IPR053888">
    <property type="entry name" value="MRM3-like_sub_bind"/>
</dbReference>
<organism evidence="5 6">
    <name type="scientific">Candidatus Faeciplasma avium</name>
    <dbReference type="NCBI Taxonomy" id="2840798"/>
    <lineage>
        <taxon>Bacteria</taxon>
        <taxon>Bacillati</taxon>
        <taxon>Bacillota</taxon>
        <taxon>Clostridia</taxon>
        <taxon>Eubacteriales</taxon>
        <taxon>Oscillospiraceae</taxon>
        <taxon>Oscillospiraceae incertae sedis</taxon>
        <taxon>Candidatus Faeciplasma</taxon>
    </lineage>
</organism>
<dbReference type="SUPFAM" id="SSF75217">
    <property type="entry name" value="alpha/beta knot"/>
    <property type="match status" value="1"/>
</dbReference>
<dbReference type="CDD" id="cd18095">
    <property type="entry name" value="SpoU-like_rRNA-MTase"/>
    <property type="match status" value="1"/>
</dbReference>
<dbReference type="Pfam" id="PF22435">
    <property type="entry name" value="MRM3-like_sub_bind"/>
    <property type="match status" value="1"/>
</dbReference>
<protein>
    <submittedName>
        <fullName evidence="5">RNA methyltransferase</fullName>
    </submittedName>
</protein>
<evidence type="ECO:0000256" key="3">
    <source>
        <dbReference type="ARBA" id="ARBA00022679"/>
    </source>
</evidence>
<dbReference type="EMBL" id="DVOL01000031">
    <property type="protein sequence ID" value="HIV10503.1"/>
    <property type="molecule type" value="Genomic_DNA"/>
</dbReference>
<dbReference type="Pfam" id="PF00588">
    <property type="entry name" value="SpoU_methylase"/>
    <property type="match status" value="1"/>
</dbReference>
<proteinExistence type="inferred from homology"/>
<comment type="similarity">
    <text evidence="1">Belongs to the class IV-like SAM-binding methyltransferase superfamily. RNA methyltransferase TrmH family.</text>
</comment>
<evidence type="ECO:0000259" key="4">
    <source>
        <dbReference type="SMART" id="SM00967"/>
    </source>
</evidence>
<evidence type="ECO:0000256" key="2">
    <source>
        <dbReference type="ARBA" id="ARBA00022603"/>
    </source>
</evidence>
<dbReference type="GO" id="GO:0008173">
    <property type="term" value="F:RNA methyltransferase activity"/>
    <property type="evidence" value="ECO:0007669"/>
    <property type="project" value="InterPro"/>
</dbReference>
<evidence type="ECO:0000256" key="1">
    <source>
        <dbReference type="ARBA" id="ARBA00007228"/>
    </source>
</evidence>
<dbReference type="GO" id="GO:0006396">
    <property type="term" value="P:RNA processing"/>
    <property type="evidence" value="ECO:0007669"/>
    <property type="project" value="InterPro"/>
</dbReference>
<evidence type="ECO:0000313" key="5">
    <source>
        <dbReference type="EMBL" id="HIV10503.1"/>
    </source>
</evidence>
<dbReference type="InterPro" id="IPR013123">
    <property type="entry name" value="SpoU_subst-bd"/>
</dbReference>